<evidence type="ECO:0000313" key="5">
    <source>
        <dbReference type="EMBL" id="NYT37094.1"/>
    </source>
</evidence>
<keyword evidence="3" id="KW-0804">Transcription</keyword>
<proteinExistence type="predicted"/>
<evidence type="ECO:0000256" key="2">
    <source>
        <dbReference type="ARBA" id="ARBA00023125"/>
    </source>
</evidence>
<keyword evidence="6" id="KW-1185">Reference proteome</keyword>
<dbReference type="AlphaFoldDB" id="A0A853F8V4"/>
<dbReference type="RefSeq" id="WP_129968997.1">
    <property type="nucleotide sequence ID" value="NZ_JACCEW010000002.1"/>
</dbReference>
<dbReference type="PRINTS" id="PR00040">
    <property type="entry name" value="HTHMERR"/>
</dbReference>
<dbReference type="InterPro" id="IPR047057">
    <property type="entry name" value="MerR_fam"/>
</dbReference>
<dbReference type="Gene3D" id="1.10.1660.10">
    <property type="match status" value="1"/>
</dbReference>
<dbReference type="GO" id="GO:0003677">
    <property type="term" value="F:DNA binding"/>
    <property type="evidence" value="ECO:0007669"/>
    <property type="project" value="UniProtKB-KW"/>
</dbReference>
<dbReference type="PROSITE" id="PS50937">
    <property type="entry name" value="HTH_MERR_2"/>
    <property type="match status" value="1"/>
</dbReference>
<dbReference type="Pfam" id="PF13411">
    <property type="entry name" value="MerR_1"/>
    <property type="match status" value="1"/>
</dbReference>
<evidence type="ECO:0000256" key="1">
    <source>
        <dbReference type="ARBA" id="ARBA00023015"/>
    </source>
</evidence>
<dbReference type="SMART" id="SM00422">
    <property type="entry name" value="HTH_MERR"/>
    <property type="match status" value="1"/>
</dbReference>
<dbReference type="PROSITE" id="PS00552">
    <property type="entry name" value="HTH_MERR_1"/>
    <property type="match status" value="1"/>
</dbReference>
<keyword evidence="2" id="KW-0238">DNA-binding</keyword>
<dbReference type="InterPro" id="IPR009061">
    <property type="entry name" value="DNA-bd_dom_put_sf"/>
</dbReference>
<name>A0A853F8V4_9BURK</name>
<dbReference type="InterPro" id="IPR000551">
    <property type="entry name" value="MerR-type_HTH_dom"/>
</dbReference>
<accession>A0A853F8V4</accession>
<evidence type="ECO:0000259" key="4">
    <source>
        <dbReference type="PROSITE" id="PS50937"/>
    </source>
</evidence>
<feature type="domain" description="HTH merR-type" evidence="4">
    <location>
        <begin position="5"/>
        <end position="74"/>
    </location>
</feature>
<dbReference type="OrthoDB" id="9808480at2"/>
<dbReference type="GO" id="GO:0003700">
    <property type="term" value="F:DNA-binding transcription factor activity"/>
    <property type="evidence" value="ECO:0007669"/>
    <property type="project" value="InterPro"/>
</dbReference>
<gene>
    <name evidence="5" type="ORF">H0A68_09435</name>
</gene>
<organism evidence="5 6">
    <name type="scientific">Allopusillimonas soli</name>
    <dbReference type="NCBI Taxonomy" id="659016"/>
    <lineage>
        <taxon>Bacteria</taxon>
        <taxon>Pseudomonadati</taxon>
        <taxon>Pseudomonadota</taxon>
        <taxon>Betaproteobacteria</taxon>
        <taxon>Burkholderiales</taxon>
        <taxon>Alcaligenaceae</taxon>
        <taxon>Allopusillimonas</taxon>
    </lineage>
</organism>
<dbReference type="CDD" id="cd04785">
    <property type="entry name" value="HTH_CadR-PbrR-like"/>
    <property type="match status" value="1"/>
</dbReference>
<comment type="caution">
    <text evidence="5">The sequence shown here is derived from an EMBL/GenBank/DDBJ whole genome shotgun (WGS) entry which is preliminary data.</text>
</comment>
<protein>
    <submittedName>
        <fullName evidence="5">Helix-turn-helix domain-containing protein</fullName>
    </submittedName>
</protein>
<dbReference type="SUPFAM" id="SSF46955">
    <property type="entry name" value="Putative DNA-binding domain"/>
    <property type="match status" value="1"/>
</dbReference>
<evidence type="ECO:0000313" key="6">
    <source>
        <dbReference type="Proteomes" id="UP000580517"/>
    </source>
</evidence>
<dbReference type="PANTHER" id="PTHR30204">
    <property type="entry name" value="REDOX-CYCLING DRUG-SENSING TRANSCRIPTIONAL ACTIVATOR SOXR"/>
    <property type="match status" value="1"/>
</dbReference>
<keyword evidence="1" id="KW-0805">Transcription regulation</keyword>
<dbReference type="Proteomes" id="UP000580517">
    <property type="component" value="Unassembled WGS sequence"/>
</dbReference>
<dbReference type="EMBL" id="JACCEW010000002">
    <property type="protein sequence ID" value="NYT37094.1"/>
    <property type="molecule type" value="Genomic_DNA"/>
</dbReference>
<dbReference type="PANTHER" id="PTHR30204:SF94">
    <property type="entry name" value="HEAVY METAL-DEPENDENT TRANSCRIPTIONAL REGULATOR HI_0293-RELATED"/>
    <property type="match status" value="1"/>
</dbReference>
<evidence type="ECO:0000256" key="3">
    <source>
        <dbReference type="ARBA" id="ARBA00023163"/>
    </source>
</evidence>
<reference evidence="5 6" key="1">
    <citation type="submission" date="2020-07" db="EMBL/GenBank/DDBJ databases">
        <title>Taxonomic revisions and descriptions of new bacterial species based on genomic comparisons in the high-G+C-content subgroup of the family Alcaligenaceae.</title>
        <authorList>
            <person name="Szabo A."/>
            <person name="Felfoldi T."/>
        </authorList>
    </citation>
    <scope>NUCLEOTIDE SEQUENCE [LARGE SCALE GENOMIC DNA]</scope>
    <source>
        <strain evidence="5 6">DSM 25264</strain>
    </source>
</reference>
<sequence>MDKIAFSIGQLARATGVKPVTIRYYERVGLLPMVSRNASGYRKYSEAARNRLLFIRRCRALGFGLDDIRELLELAGLHEDSCARVDGKVAAQLDQVRVRIHDLQDLERELERLLSNCHGGIIDECRIIESLSRRACPSVQPDAPMT</sequence>